<accession>A0A2J6T710</accession>
<dbReference type="OrthoDB" id="185373at2759"/>
<organism evidence="4 5">
    <name type="scientific">Hyaloscypha bicolor E</name>
    <dbReference type="NCBI Taxonomy" id="1095630"/>
    <lineage>
        <taxon>Eukaryota</taxon>
        <taxon>Fungi</taxon>
        <taxon>Dikarya</taxon>
        <taxon>Ascomycota</taxon>
        <taxon>Pezizomycotina</taxon>
        <taxon>Leotiomycetes</taxon>
        <taxon>Helotiales</taxon>
        <taxon>Hyaloscyphaceae</taxon>
        <taxon>Hyaloscypha</taxon>
        <taxon>Hyaloscypha bicolor</taxon>
    </lineage>
</organism>
<dbReference type="InterPro" id="IPR024319">
    <property type="entry name" value="ATPase_expression_mit"/>
</dbReference>
<dbReference type="GeneID" id="36581487"/>
<keyword evidence="3" id="KW-0496">Mitochondrion</keyword>
<evidence type="ECO:0000256" key="3">
    <source>
        <dbReference type="ARBA" id="ARBA00023128"/>
    </source>
</evidence>
<dbReference type="RefSeq" id="XP_024735700.1">
    <property type="nucleotide sequence ID" value="XM_024873407.1"/>
</dbReference>
<evidence type="ECO:0000256" key="2">
    <source>
        <dbReference type="ARBA" id="ARBA00022946"/>
    </source>
</evidence>
<feature type="non-terminal residue" evidence="4">
    <location>
        <position position="1"/>
    </location>
</feature>
<dbReference type="STRING" id="1095630.A0A2J6T710"/>
<dbReference type="AlphaFoldDB" id="A0A2J6T710"/>
<evidence type="ECO:0000256" key="1">
    <source>
        <dbReference type="ARBA" id="ARBA00004173"/>
    </source>
</evidence>
<dbReference type="Pfam" id="PF12921">
    <property type="entry name" value="ATP13"/>
    <property type="match status" value="1"/>
</dbReference>
<feature type="non-terminal residue" evidence="4">
    <location>
        <position position="481"/>
    </location>
</feature>
<name>A0A2J6T710_9HELO</name>
<dbReference type="Proteomes" id="UP000235371">
    <property type="component" value="Unassembled WGS sequence"/>
</dbReference>
<protein>
    <submittedName>
        <fullName evidence="4">Uncharacterized protein</fullName>
    </submittedName>
</protein>
<proteinExistence type="predicted"/>
<evidence type="ECO:0000313" key="4">
    <source>
        <dbReference type="EMBL" id="PMD58796.1"/>
    </source>
</evidence>
<sequence length="481" mass="55763">SLVISMPPATFSEVLRCLDPKHFVGRYQELHKELSPRLVKKLGPSEAINLQGGYYKFCILFLDHVKSILEARQWEYPSTLSDYKYLLRCARATGNPDLAEYVWTRLTARKEDDKVTPELPSPDVDCYNSYLWIKCWNDTTNPLLRFRLRVIPENFAPRAWENSPYTLKGHQVGGSSGIRAQVALHFRNMVEAGISGNEETFCLMMVSNAREGEMSAVASILRRVWNIDVQQLLTSNDSELSPPKSYGRHSPFYPTGMLLYSIAHAFGINNQIPAALRLIDYISGQYSIPIPTNVWNELLMWTFVISMRPHTRRRHGEPVNTGKEIGQLPPEAVTSLWDTMISKPYNVKPTLEMYNRLIINLHHRKRYGEMQIRMEEARRVLKDGVRKLSHMQGIYNATTRRPSPAHLAERRMRDLILARLRVRRNRKYAERWVRLLIIQGSQSLKYAEGWSDQNLPNIFKNWSLFLPDKLRYPIRSGEVSF</sequence>
<keyword evidence="5" id="KW-1185">Reference proteome</keyword>
<dbReference type="InParanoid" id="A0A2J6T710"/>
<comment type="subcellular location">
    <subcellularLocation>
        <location evidence="1">Mitochondrion</location>
    </subcellularLocation>
</comment>
<evidence type="ECO:0000313" key="5">
    <source>
        <dbReference type="Proteomes" id="UP000235371"/>
    </source>
</evidence>
<reference evidence="4 5" key="1">
    <citation type="submission" date="2016-04" db="EMBL/GenBank/DDBJ databases">
        <title>A degradative enzymes factory behind the ericoid mycorrhizal symbiosis.</title>
        <authorList>
            <consortium name="DOE Joint Genome Institute"/>
            <person name="Martino E."/>
            <person name="Morin E."/>
            <person name="Grelet G."/>
            <person name="Kuo A."/>
            <person name="Kohler A."/>
            <person name="Daghino S."/>
            <person name="Barry K."/>
            <person name="Choi C."/>
            <person name="Cichocki N."/>
            <person name="Clum A."/>
            <person name="Copeland A."/>
            <person name="Hainaut M."/>
            <person name="Haridas S."/>
            <person name="Labutti K."/>
            <person name="Lindquist E."/>
            <person name="Lipzen A."/>
            <person name="Khouja H.-R."/>
            <person name="Murat C."/>
            <person name="Ohm R."/>
            <person name="Olson A."/>
            <person name="Spatafora J."/>
            <person name="Veneault-Fourrey C."/>
            <person name="Henrissat B."/>
            <person name="Grigoriev I."/>
            <person name="Martin F."/>
            <person name="Perotto S."/>
        </authorList>
    </citation>
    <scope>NUCLEOTIDE SEQUENCE [LARGE SCALE GENOMIC DNA]</scope>
    <source>
        <strain evidence="4 5">E</strain>
    </source>
</reference>
<dbReference type="GO" id="GO:0005739">
    <property type="term" value="C:mitochondrion"/>
    <property type="evidence" value="ECO:0007669"/>
    <property type="project" value="UniProtKB-SubCell"/>
</dbReference>
<keyword evidence="2" id="KW-0809">Transit peptide</keyword>
<dbReference type="EMBL" id="KZ613817">
    <property type="protein sequence ID" value="PMD58796.1"/>
    <property type="molecule type" value="Genomic_DNA"/>
</dbReference>
<gene>
    <name evidence="4" type="ORF">K444DRAFT_507913</name>
</gene>